<keyword evidence="10 13" id="KW-0408">Iron</keyword>
<dbReference type="GO" id="GO:0016705">
    <property type="term" value="F:oxidoreductase activity, acting on paired donors, with incorporation or reduction of molecular oxygen"/>
    <property type="evidence" value="ECO:0007669"/>
    <property type="project" value="InterPro"/>
</dbReference>
<keyword evidence="6 14" id="KW-0812">Transmembrane</keyword>
<evidence type="ECO:0000256" key="3">
    <source>
        <dbReference type="ARBA" id="ARBA00004721"/>
    </source>
</evidence>
<dbReference type="GO" id="GO:0005506">
    <property type="term" value="F:iron ion binding"/>
    <property type="evidence" value="ECO:0007669"/>
    <property type="project" value="InterPro"/>
</dbReference>
<comment type="similarity">
    <text evidence="4">Belongs to the cytochrome P450 family.</text>
</comment>
<dbReference type="GO" id="GO:0004497">
    <property type="term" value="F:monooxygenase activity"/>
    <property type="evidence" value="ECO:0007669"/>
    <property type="project" value="UniProtKB-KW"/>
</dbReference>
<evidence type="ECO:0000256" key="14">
    <source>
        <dbReference type="SAM" id="Phobius"/>
    </source>
</evidence>
<name>A0AAD7CVI1_MYCRO</name>
<reference evidence="15" key="1">
    <citation type="submission" date="2023-03" db="EMBL/GenBank/DDBJ databases">
        <title>Massive genome expansion in bonnet fungi (Mycena s.s.) driven by repeated elements and novel gene families across ecological guilds.</title>
        <authorList>
            <consortium name="Lawrence Berkeley National Laboratory"/>
            <person name="Harder C.B."/>
            <person name="Miyauchi S."/>
            <person name="Viragh M."/>
            <person name="Kuo A."/>
            <person name="Thoen E."/>
            <person name="Andreopoulos B."/>
            <person name="Lu D."/>
            <person name="Skrede I."/>
            <person name="Drula E."/>
            <person name="Henrissat B."/>
            <person name="Morin E."/>
            <person name="Kohler A."/>
            <person name="Barry K."/>
            <person name="LaButti K."/>
            <person name="Morin E."/>
            <person name="Salamov A."/>
            <person name="Lipzen A."/>
            <person name="Mereny Z."/>
            <person name="Hegedus B."/>
            <person name="Baldrian P."/>
            <person name="Stursova M."/>
            <person name="Weitz H."/>
            <person name="Taylor A."/>
            <person name="Grigoriev I.V."/>
            <person name="Nagy L.G."/>
            <person name="Martin F."/>
            <person name="Kauserud H."/>
        </authorList>
    </citation>
    <scope>NUCLEOTIDE SEQUENCE</scope>
    <source>
        <strain evidence="15">CBHHK067</strain>
    </source>
</reference>
<dbReference type="Proteomes" id="UP001221757">
    <property type="component" value="Unassembled WGS sequence"/>
</dbReference>
<organism evidence="15 16">
    <name type="scientific">Mycena rosella</name>
    <name type="common">Pink bonnet</name>
    <name type="synonym">Agaricus rosellus</name>
    <dbReference type="NCBI Taxonomy" id="1033263"/>
    <lineage>
        <taxon>Eukaryota</taxon>
        <taxon>Fungi</taxon>
        <taxon>Dikarya</taxon>
        <taxon>Basidiomycota</taxon>
        <taxon>Agaricomycotina</taxon>
        <taxon>Agaricomycetes</taxon>
        <taxon>Agaricomycetidae</taxon>
        <taxon>Agaricales</taxon>
        <taxon>Marasmiineae</taxon>
        <taxon>Mycenaceae</taxon>
        <taxon>Mycena</taxon>
    </lineage>
</organism>
<dbReference type="AlphaFoldDB" id="A0AAD7CVI1"/>
<dbReference type="InterPro" id="IPR001128">
    <property type="entry name" value="Cyt_P450"/>
</dbReference>
<sequence>MISQILIPVGVTLVCYGLFHVLQILYRDLTSPLRDMAGPKNPSLFFGNFKQMANNPQLVCEWRNEFGRNFLFKGVLSINELHTSDIKALNHIVSKSSVYQRAPANRDIFMRVVGRGVLAVEQDEHKRHNPAFNTAQIRLVTDVFVRKATQLRDIWAAQVAQGKIGSRIDVLSWFRRMTLDVIGEAGFNYQFDALQEKAQTNELEQVLTELVHSPHATHYAAFRLLQALMPILKLLPVPGSQILLAARTKMESIARGIVSESKATATAAAADEKPLSGSRDLLAMLLKSNMAKDIPESQRLTDTEVLAQIPTFFFAGHETTSSAASWALHALSLNIAAQKKLRDELLTMQTDNPTMDELNSLPYLEMVVRETMRVHAPALFTQRMAMEDDVLPLAQPYIDKEGISHDSLPMRKGQMIHIPILAVNTDPEIWGADAAEFKPERWNNVPDAASAIPGVWAHLFTFFAGHQHCIGFRFALVELKALLFTLVRAFEFEPAVPEGGIVRVNVGLIQRPSVLAEAGKGSGLPLIVKPIKASKLATGRIITLSSSKLIDSHGLLVFSLLNPCSYPRRLFNRIPQPT</sequence>
<evidence type="ECO:0000256" key="13">
    <source>
        <dbReference type="PIRSR" id="PIRSR602403-1"/>
    </source>
</evidence>
<dbReference type="SUPFAM" id="SSF48264">
    <property type="entry name" value="Cytochrome P450"/>
    <property type="match status" value="1"/>
</dbReference>
<dbReference type="GO" id="GO:0016020">
    <property type="term" value="C:membrane"/>
    <property type="evidence" value="ECO:0007669"/>
    <property type="project" value="UniProtKB-SubCell"/>
</dbReference>
<dbReference type="PANTHER" id="PTHR24305">
    <property type="entry name" value="CYTOCHROME P450"/>
    <property type="match status" value="1"/>
</dbReference>
<keyword evidence="9" id="KW-0560">Oxidoreductase</keyword>
<evidence type="ECO:0000256" key="7">
    <source>
        <dbReference type="ARBA" id="ARBA00022723"/>
    </source>
</evidence>
<comment type="cofactor">
    <cofactor evidence="1 13">
        <name>heme</name>
        <dbReference type="ChEBI" id="CHEBI:30413"/>
    </cofactor>
</comment>
<comment type="caution">
    <text evidence="15">The sequence shown here is derived from an EMBL/GenBank/DDBJ whole genome shotgun (WGS) entry which is preliminary data.</text>
</comment>
<evidence type="ECO:0000256" key="6">
    <source>
        <dbReference type="ARBA" id="ARBA00022692"/>
    </source>
</evidence>
<evidence type="ECO:0000256" key="1">
    <source>
        <dbReference type="ARBA" id="ARBA00001971"/>
    </source>
</evidence>
<dbReference type="PRINTS" id="PR00385">
    <property type="entry name" value="P450"/>
</dbReference>
<feature type="transmembrane region" description="Helical" evidence="14">
    <location>
        <begin position="6"/>
        <end position="26"/>
    </location>
</feature>
<evidence type="ECO:0000256" key="10">
    <source>
        <dbReference type="ARBA" id="ARBA00023004"/>
    </source>
</evidence>
<dbReference type="InterPro" id="IPR050121">
    <property type="entry name" value="Cytochrome_P450_monoxygenase"/>
</dbReference>
<accession>A0AAD7CVI1</accession>
<keyword evidence="5 13" id="KW-0349">Heme</keyword>
<keyword evidence="8 14" id="KW-1133">Transmembrane helix</keyword>
<dbReference type="Gene3D" id="1.10.630.10">
    <property type="entry name" value="Cytochrome P450"/>
    <property type="match status" value="1"/>
</dbReference>
<comment type="subcellular location">
    <subcellularLocation>
        <location evidence="2">Membrane</location>
    </subcellularLocation>
</comment>
<evidence type="ECO:0000313" key="16">
    <source>
        <dbReference type="Proteomes" id="UP001221757"/>
    </source>
</evidence>
<evidence type="ECO:0000256" key="2">
    <source>
        <dbReference type="ARBA" id="ARBA00004370"/>
    </source>
</evidence>
<evidence type="ECO:0000256" key="12">
    <source>
        <dbReference type="ARBA" id="ARBA00023136"/>
    </source>
</evidence>
<keyword evidence="12 14" id="KW-0472">Membrane</keyword>
<dbReference type="PRINTS" id="PR00465">
    <property type="entry name" value="EP450IV"/>
</dbReference>
<dbReference type="EMBL" id="JARKIE010000224">
    <property type="protein sequence ID" value="KAJ7664256.1"/>
    <property type="molecule type" value="Genomic_DNA"/>
</dbReference>
<feature type="binding site" description="axial binding residue" evidence="13">
    <location>
        <position position="469"/>
    </location>
    <ligand>
        <name>heme</name>
        <dbReference type="ChEBI" id="CHEBI:30413"/>
    </ligand>
    <ligandPart>
        <name>Fe</name>
        <dbReference type="ChEBI" id="CHEBI:18248"/>
    </ligandPart>
</feature>
<evidence type="ECO:0000256" key="8">
    <source>
        <dbReference type="ARBA" id="ARBA00022989"/>
    </source>
</evidence>
<evidence type="ECO:0000256" key="11">
    <source>
        <dbReference type="ARBA" id="ARBA00023033"/>
    </source>
</evidence>
<dbReference type="InterPro" id="IPR002403">
    <property type="entry name" value="Cyt_P450_E_grp-IV"/>
</dbReference>
<evidence type="ECO:0000256" key="9">
    <source>
        <dbReference type="ARBA" id="ARBA00023002"/>
    </source>
</evidence>
<dbReference type="Pfam" id="PF00067">
    <property type="entry name" value="p450"/>
    <property type="match status" value="1"/>
</dbReference>
<evidence type="ECO:0000313" key="15">
    <source>
        <dbReference type="EMBL" id="KAJ7664256.1"/>
    </source>
</evidence>
<keyword evidence="11" id="KW-0503">Monooxygenase</keyword>
<dbReference type="PANTHER" id="PTHR24305:SF166">
    <property type="entry name" value="CYTOCHROME P450 12A4, MITOCHONDRIAL-RELATED"/>
    <property type="match status" value="1"/>
</dbReference>
<dbReference type="InterPro" id="IPR036396">
    <property type="entry name" value="Cyt_P450_sf"/>
</dbReference>
<keyword evidence="7 13" id="KW-0479">Metal-binding</keyword>
<gene>
    <name evidence="15" type="ORF">B0H17DRAFT_952136</name>
</gene>
<evidence type="ECO:0000256" key="4">
    <source>
        <dbReference type="ARBA" id="ARBA00010617"/>
    </source>
</evidence>
<keyword evidence="16" id="KW-1185">Reference proteome</keyword>
<comment type="pathway">
    <text evidence="3">Secondary metabolite biosynthesis; terpenoid biosynthesis.</text>
</comment>
<evidence type="ECO:0000256" key="5">
    <source>
        <dbReference type="ARBA" id="ARBA00022617"/>
    </source>
</evidence>
<protein>
    <submittedName>
        <fullName evidence="15">Cytochrome P450</fullName>
    </submittedName>
</protein>
<proteinExistence type="inferred from homology"/>
<dbReference type="GO" id="GO:0020037">
    <property type="term" value="F:heme binding"/>
    <property type="evidence" value="ECO:0007669"/>
    <property type="project" value="InterPro"/>
</dbReference>